<dbReference type="SUPFAM" id="SSF48452">
    <property type="entry name" value="TPR-like"/>
    <property type="match status" value="1"/>
</dbReference>
<dbReference type="RefSeq" id="WP_174397152.1">
    <property type="nucleotide sequence ID" value="NZ_VBSB01000005.1"/>
</dbReference>
<dbReference type="InterPro" id="IPR041664">
    <property type="entry name" value="AAA_16"/>
</dbReference>
<name>A0ABX2JNF4_9MYCO</name>
<dbReference type="InterPro" id="IPR016032">
    <property type="entry name" value="Sig_transdc_resp-reg_C-effctor"/>
</dbReference>
<evidence type="ECO:0000259" key="3">
    <source>
        <dbReference type="PROSITE" id="PS50043"/>
    </source>
</evidence>
<evidence type="ECO:0000313" key="5">
    <source>
        <dbReference type="Proteomes" id="UP000708347"/>
    </source>
</evidence>
<dbReference type="PRINTS" id="PR00038">
    <property type="entry name" value="HTHLUXR"/>
</dbReference>
<proteinExistence type="predicted"/>
<dbReference type="Gene3D" id="1.10.10.10">
    <property type="entry name" value="Winged helix-like DNA-binding domain superfamily/Winged helix DNA-binding domain"/>
    <property type="match status" value="1"/>
</dbReference>
<dbReference type="Gene3D" id="1.25.40.10">
    <property type="entry name" value="Tetratricopeptide repeat domain"/>
    <property type="match status" value="1"/>
</dbReference>
<dbReference type="SUPFAM" id="SSF46894">
    <property type="entry name" value="C-terminal effector domain of the bipartite response regulators"/>
    <property type="match status" value="1"/>
</dbReference>
<gene>
    <name evidence="4" type="ORF">FEG63_06620</name>
</gene>
<dbReference type="PANTHER" id="PTHR16305">
    <property type="entry name" value="TESTICULAR SOLUBLE ADENYLYL CYCLASE"/>
    <property type="match status" value="1"/>
</dbReference>
<reference evidence="4 5" key="1">
    <citation type="submission" date="2019-05" db="EMBL/GenBank/DDBJ databases">
        <title>Mycolicibacterium sphagni ENV482 genome assembly.</title>
        <authorList>
            <person name="Chen W."/>
            <person name="Faulkner N.W."/>
            <person name="Hyman M.R."/>
        </authorList>
    </citation>
    <scope>NUCLEOTIDE SEQUENCE [LARGE SCALE GENOMIC DNA]</scope>
    <source>
        <strain evidence="4 5">ENV482</strain>
    </source>
</reference>
<dbReference type="CDD" id="cd06170">
    <property type="entry name" value="LuxR_C_like"/>
    <property type="match status" value="1"/>
</dbReference>
<dbReference type="InterPro" id="IPR036388">
    <property type="entry name" value="WH-like_DNA-bd_sf"/>
</dbReference>
<keyword evidence="5" id="KW-1185">Reference proteome</keyword>
<dbReference type="EMBL" id="VBSB01000005">
    <property type="protein sequence ID" value="NTY59226.1"/>
    <property type="molecule type" value="Genomic_DNA"/>
</dbReference>
<evidence type="ECO:0000313" key="4">
    <source>
        <dbReference type="EMBL" id="NTY59226.1"/>
    </source>
</evidence>
<sequence length="873" mass="94387">MAPTDRLLERAATLAEITRCRRQAARGCGRVVLLRGEAGVGKSSTVASMLADRDIGERVLRGWCDPLSTPRPLGPLLDALVGLAPTVAAGMGAAIDSGDTGVLYRRLLTMLRDGQRWLWVIEDAQWADGATLDLLRFLARRIGSLPLLMVVTYRDDEVDSSHPLSAALADIATGSEISRIKLEPLSLAAVSALAAGSGVNADHLHQLTGGNPFYVTEVLAAGSDLVVAGGVPRSVTEAVWGRLNRLSTSARDTAETVAVCGPRVRLPLLAAVRSDYAEGLAECLETGVLVSDGDIVRFRHELARRATSDQIAHHRRRALHSKAQAALARSPVDPNTFADLVFHADQAGDREAVAQFGIPGAQRAAALGAHRQAADLYELVLHHHQSAPIRERAVWLEQHAMASYLSGRGEAAISSWTEAIKLRHLLNDRLGEGDDLRWLSHELWGSGRTTAAAEAAQSALAILQVDGPSPQLAWTLVNIAQQCIWEFNPSGPDFAAAAVRVGTAVDDDIVVVLARGYAALAEVLRTDKGYDELESAWRTAMTIDDRGEHAGLLGDCAAVAAMRRYRLDRAEQHHAELLSYEMERNLSTLELFERGIGAMIDLHRGNWDRAHAAAEDVLTRPGLFSLHKILPRLTLALIHARRGREPAATLLDELVTESGQNQLGIFSAWAARAETAWLTGDDEAGRREARAGLANVDAEQDPWQAWQLRRWARLSGDGDLTFTIDDPTNPYQLELSGDWAGAVRVWENRGCPYEVAIAQLSGDIPAVESALATFRRLGASAAARRASQRLAVLGGQTRRTGDAGRLSTPDGLSRREREVLTLIAEGHSDAEIAAKLSISRKTASRHVGAILTKLGVRNRTQAALTYQESMTRA</sequence>
<dbReference type="PANTHER" id="PTHR16305:SF35">
    <property type="entry name" value="TRANSCRIPTIONAL ACTIVATOR DOMAIN"/>
    <property type="match status" value="1"/>
</dbReference>
<dbReference type="InterPro" id="IPR027417">
    <property type="entry name" value="P-loop_NTPase"/>
</dbReference>
<feature type="domain" description="HTH luxR-type" evidence="3">
    <location>
        <begin position="805"/>
        <end position="870"/>
    </location>
</feature>
<dbReference type="Pfam" id="PF00196">
    <property type="entry name" value="GerE"/>
    <property type="match status" value="1"/>
</dbReference>
<dbReference type="Proteomes" id="UP000708347">
    <property type="component" value="Unassembled WGS sequence"/>
</dbReference>
<keyword evidence="1" id="KW-0547">Nucleotide-binding</keyword>
<comment type="caution">
    <text evidence="4">The sequence shown here is derived from an EMBL/GenBank/DDBJ whole genome shotgun (WGS) entry which is preliminary data.</text>
</comment>
<organism evidence="4 5">
    <name type="scientific">Mycolicibacterium sphagni</name>
    <dbReference type="NCBI Taxonomy" id="1786"/>
    <lineage>
        <taxon>Bacteria</taxon>
        <taxon>Bacillati</taxon>
        <taxon>Actinomycetota</taxon>
        <taxon>Actinomycetes</taxon>
        <taxon>Mycobacteriales</taxon>
        <taxon>Mycobacteriaceae</taxon>
        <taxon>Mycolicibacterium</taxon>
    </lineage>
</organism>
<dbReference type="SMART" id="SM00421">
    <property type="entry name" value="HTH_LUXR"/>
    <property type="match status" value="1"/>
</dbReference>
<evidence type="ECO:0000256" key="2">
    <source>
        <dbReference type="ARBA" id="ARBA00022840"/>
    </source>
</evidence>
<dbReference type="InterPro" id="IPR011990">
    <property type="entry name" value="TPR-like_helical_dom_sf"/>
</dbReference>
<dbReference type="SUPFAM" id="SSF52540">
    <property type="entry name" value="P-loop containing nucleoside triphosphate hydrolases"/>
    <property type="match status" value="1"/>
</dbReference>
<evidence type="ECO:0000256" key="1">
    <source>
        <dbReference type="ARBA" id="ARBA00022741"/>
    </source>
</evidence>
<protein>
    <submittedName>
        <fullName evidence="4">LuxR family transcriptional regulator</fullName>
    </submittedName>
</protein>
<accession>A0ABX2JNF4</accession>
<dbReference type="InterPro" id="IPR000792">
    <property type="entry name" value="Tscrpt_reg_LuxR_C"/>
</dbReference>
<dbReference type="PROSITE" id="PS50043">
    <property type="entry name" value="HTH_LUXR_2"/>
    <property type="match status" value="1"/>
</dbReference>
<dbReference type="Pfam" id="PF13191">
    <property type="entry name" value="AAA_16"/>
    <property type="match status" value="1"/>
</dbReference>
<keyword evidence="2" id="KW-0067">ATP-binding</keyword>